<dbReference type="InterPro" id="IPR017441">
    <property type="entry name" value="Protein_kinase_ATP_BS"/>
</dbReference>
<feature type="domain" description="Protein kinase" evidence="19">
    <location>
        <begin position="33"/>
        <end position="287"/>
    </location>
</feature>
<feature type="region of interest" description="Disordered" evidence="18">
    <location>
        <begin position="405"/>
        <end position="435"/>
    </location>
</feature>
<dbReference type="CDD" id="cd13116">
    <property type="entry name" value="POLO_box_Plk4_3"/>
    <property type="match status" value="1"/>
</dbReference>
<evidence type="ECO:0000256" key="9">
    <source>
        <dbReference type="ARBA" id="ARBA00022840"/>
    </source>
</evidence>
<sequence length="789" mass="89652">MVIDDRRRPVERGMRHRVMPELSAGFGEHIEEYEVLNLLGKGGYGSVYRAKCLRSGMEVAIKMIDKKMMQAAGMVGRVRQEVEIHSRLKHPTILELYTCFEDANYVYLILELCHNGELQRFLKTQGTKALPEEHAARIIRQVVHGLLYLHSHQILHRDMSLSNLLLTRDMQVKIADFGLATQLSKPGEKHLTMCGTPNYISPEVATRSSHGPEADVWSLGCMLYTLLVGKPPFDTDAVKSTLTRVVMADYIMPPYLSDNAKDLIDKLLKKNPKERICLRDIHKHPFIMNIERNRLCNERNGMGSKDLLTDGMMDSGLGRTLSSYGRSKMRSRSEERTSTTPIMPMVSVRSEAFSEPIAKIQSNHRVRCRNYSAKEDSVLMGIPISRSKVFSQNEQYKNYNECDDLERQKMTERHNKPRKEKSMENHNAEETESAKLQVPPLNSNRLQPTRHRTNNAILTILDNGEVCIEFVRRKNGREKISDVCRISGDGLRVVLYKPSATTEVGSQPPPLPSRGADSIYSYENLPACHHRKYMYAFRFVKLVQGKTPKLTLYTQRSKCVFMENGPQPDCEVHFYNGVKIIRVNGVVKITDHNGDTFVEGEFPPHLESYCEHYSECYKRCLLLETTLTSLEAATGHPCFPVIIGRRPSTVLNDAPYLQEKENMSHTNRNVSPILPSFDGSCSVVSTVTSRSRKMNSAHSFNNANKVAVPGIGFATKLSSGDIRVDYRDGSALTVSPQNHCGITYESNDGSVVRYNKYHQQDLEIPVQEKLRQLPTVIQYLMEPRHKCIR</sequence>
<evidence type="ECO:0000256" key="16">
    <source>
        <dbReference type="ARBA" id="ARBA00048347"/>
    </source>
</evidence>
<evidence type="ECO:0000256" key="18">
    <source>
        <dbReference type="SAM" id="MobiDB-lite"/>
    </source>
</evidence>
<evidence type="ECO:0000256" key="10">
    <source>
        <dbReference type="ARBA" id="ARBA00022843"/>
    </source>
</evidence>
<dbReference type="PANTHER" id="PTHR24345">
    <property type="entry name" value="SERINE/THREONINE-PROTEIN KINASE PLK"/>
    <property type="match status" value="1"/>
</dbReference>
<dbReference type="InterPro" id="IPR047108">
    <property type="entry name" value="Plk4-like_POLO_box_2_sf"/>
</dbReference>
<dbReference type="InterPro" id="IPR033699">
    <property type="entry name" value="POLO_box_Plk4_1"/>
</dbReference>
<dbReference type="Gene3D" id="3.30.1120.130">
    <property type="match status" value="1"/>
</dbReference>
<keyword evidence="4" id="KW-0963">Cytoplasm</keyword>
<dbReference type="SUPFAM" id="SSF82615">
    <property type="entry name" value="Polo-box domain"/>
    <property type="match status" value="1"/>
</dbReference>
<dbReference type="GO" id="GO:0004674">
    <property type="term" value="F:protein serine/threonine kinase activity"/>
    <property type="evidence" value="ECO:0007669"/>
    <property type="project" value="UniProtKB-KW"/>
</dbReference>
<reference evidence="23" key="1">
    <citation type="submission" date="2024-04" db="EMBL/GenBank/DDBJ databases">
        <authorList>
            <consortium name="Molecular Ecology Group"/>
        </authorList>
    </citation>
    <scope>NUCLEOTIDE SEQUENCE</scope>
</reference>
<evidence type="ECO:0000256" key="15">
    <source>
        <dbReference type="ARBA" id="ARBA00047802"/>
    </source>
</evidence>
<evidence type="ECO:0000256" key="3">
    <source>
        <dbReference type="ARBA" id="ARBA00020245"/>
    </source>
</evidence>
<dbReference type="PROSITE" id="PS50078">
    <property type="entry name" value="POLO_BOX"/>
    <property type="match status" value="1"/>
</dbReference>
<dbReference type="GO" id="GO:0005524">
    <property type="term" value="F:ATP binding"/>
    <property type="evidence" value="ECO:0007669"/>
    <property type="project" value="UniProtKB-UniRule"/>
</dbReference>
<dbReference type="Pfam" id="PF00069">
    <property type="entry name" value="Pkinase"/>
    <property type="match status" value="1"/>
</dbReference>
<evidence type="ECO:0000259" key="20">
    <source>
        <dbReference type="PROSITE" id="PS50078"/>
    </source>
</evidence>
<evidence type="ECO:0000256" key="1">
    <source>
        <dbReference type="ARBA" id="ARBA00004114"/>
    </source>
</evidence>
<comment type="catalytic activity">
    <reaction evidence="16">
        <text>L-seryl-[protein] + ATP = O-phospho-L-seryl-[protein] + ADP + H(+)</text>
        <dbReference type="Rhea" id="RHEA:17989"/>
        <dbReference type="Rhea" id="RHEA-COMP:9863"/>
        <dbReference type="Rhea" id="RHEA-COMP:11604"/>
        <dbReference type="ChEBI" id="CHEBI:15378"/>
        <dbReference type="ChEBI" id="CHEBI:29999"/>
        <dbReference type="ChEBI" id="CHEBI:30616"/>
        <dbReference type="ChEBI" id="CHEBI:83421"/>
        <dbReference type="ChEBI" id="CHEBI:456216"/>
        <dbReference type="EC" id="2.7.11.21"/>
    </reaction>
</comment>
<dbReference type="CDD" id="cd13115">
    <property type="entry name" value="POLO_box_Plk4_2"/>
    <property type="match status" value="1"/>
</dbReference>
<dbReference type="InterPro" id="IPR000719">
    <property type="entry name" value="Prot_kinase_dom"/>
</dbReference>
<keyword evidence="24" id="KW-1185">Reference proteome</keyword>
<name>A0AAV2P9X0_9HYME</name>
<keyword evidence="7 17" id="KW-0547">Nucleotide-binding</keyword>
<evidence type="ECO:0000256" key="17">
    <source>
        <dbReference type="PROSITE-ProRule" id="PRU10141"/>
    </source>
</evidence>
<dbReference type="Gene3D" id="1.10.510.10">
    <property type="entry name" value="Transferase(Phosphotransferase) domain 1"/>
    <property type="match status" value="1"/>
</dbReference>
<comment type="catalytic activity">
    <reaction evidence="15">
        <text>L-threonyl-[protein] + ATP = O-phospho-L-threonyl-[protein] + ADP + H(+)</text>
        <dbReference type="Rhea" id="RHEA:46608"/>
        <dbReference type="Rhea" id="RHEA-COMP:11060"/>
        <dbReference type="Rhea" id="RHEA-COMP:11605"/>
        <dbReference type="ChEBI" id="CHEBI:15378"/>
        <dbReference type="ChEBI" id="CHEBI:30013"/>
        <dbReference type="ChEBI" id="CHEBI:30616"/>
        <dbReference type="ChEBI" id="CHEBI:61977"/>
        <dbReference type="ChEBI" id="CHEBI:456216"/>
        <dbReference type="EC" id="2.7.11.21"/>
    </reaction>
</comment>
<dbReference type="InterPro" id="IPR011009">
    <property type="entry name" value="Kinase-like_dom_sf"/>
</dbReference>
<keyword evidence="9 17" id="KW-0067">ATP-binding</keyword>
<dbReference type="PROSITE" id="PS00107">
    <property type="entry name" value="PROTEIN_KINASE_ATP"/>
    <property type="match status" value="1"/>
</dbReference>
<evidence type="ECO:0000256" key="4">
    <source>
        <dbReference type="ARBA" id="ARBA00022490"/>
    </source>
</evidence>
<feature type="domain" description="Cryptic POLO box 1 (CPB1)" evidence="21">
    <location>
        <begin position="433"/>
        <end position="546"/>
    </location>
</feature>
<keyword evidence="8" id="KW-0418">Kinase</keyword>
<evidence type="ECO:0000256" key="2">
    <source>
        <dbReference type="ARBA" id="ARBA00012424"/>
    </source>
</evidence>
<dbReference type="EC" id="2.7.11.21" evidence="2"/>
<feature type="compositionally biased region" description="Basic and acidic residues" evidence="18">
    <location>
        <begin position="405"/>
        <end position="433"/>
    </location>
</feature>
<proteinExistence type="predicted"/>
<comment type="subcellular location">
    <subcellularLocation>
        <location evidence="1">Cytoplasm</location>
        <location evidence="1">Cytoskeleton</location>
        <location evidence="1">Microtubule organizing center</location>
        <location evidence="1">Centrosome</location>
        <location evidence="1">Centriole</location>
    </subcellularLocation>
</comment>
<accession>A0AAV2P9X0</accession>
<evidence type="ECO:0000256" key="5">
    <source>
        <dbReference type="ARBA" id="ARBA00022527"/>
    </source>
</evidence>
<evidence type="ECO:0000259" key="21">
    <source>
        <dbReference type="PROSITE" id="PS51984"/>
    </source>
</evidence>
<evidence type="ECO:0000256" key="6">
    <source>
        <dbReference type="ARBA" id="ARBA00022679"/>
    </source>
</evidence>
<dbReference type="CDD" id="cd13114">
    <property type="entry name" value="POLO_box_Plk4_1"/>
    <property type="match status" value="1"/>
</dbReference>
<dbReference type="Gene3D" id="2.40.50.930">
    <property type="match status" value="1"/>
</dbReference>
<dbReference type="Gene3D" id="3.30.1120.120">
    <property type="match status" value="1"/>
</dbReference>
<feature type="domain" description="POLO box" evidence="20">
    <location>
        <begin position="702"/>
        <end position="782"/>
    </location>
</feature>
<dbReference type="GO" id="GO:0005814">
    <property type="term" value="C:centriole"/>
    <property type="evidence" value="ECO:0007669"/>
    <property type="project" value="UniProtKB-SubCell"/>
</dbReference>
<dbReference type="InterPro" id="IPR046437">
    <property type="entry name" value="Ser_Thr-PK_POLO_box_1_sf"/>
</dbReference>
<evidence type="ECO:0000256" key="8">
    <source>
        <dbReference type="ARBA" id="ARBA00022777"/>
    </source>
</evidence>
<dbReference type="SUPFAM" id="SSF56112">
    <property type="entry name" value="Protein kinase-like (PK-like)"/>
    <property type="match status" value="1"/>
</dbReference>
<gene>
    <name evidence="23" type="ORF">LPLAT_LOCUS14124</name>
</gene>
<dbReference type="Proteomes" id="UP001497644">
    <property type="component" value="Chromosome 9"/>
</dbReference>
<evidence type="ECO:0000256" key="12">
    <source>
        <dbReference type="ARBA" id="ARBA00030332"/>
    </source>
</evidence>
<evidence type="ECO:0000313" key="23">
    <source>
        <dbReference type="EMBL" id="CAL1689137.1"/>
    </source>
</evidence>
<dbReference type="PROSITE" id="PS51984">
    <property type="entry name" value="CPB1"/>
    <property type="match status" value="1"/>
</dbReference>
<feature type="domain" description="Cryptic POLO box 2 (CPB2)" evidence="22">
    <location>
        <begin position="547"/>
        <end position="653"/>
    </location>
</feature>
<keyword evidence="6" id="KW-0808">Transferase</keyword>
<evidence type="ECO:0000256" key="7">
    <source>
        <dbReference type="ARBA" id="ARBA00022741"/>
    </source>
</evidence>
<dbReference type="FunFam" id="1.10.510.10:FF:000576">
    <property type="entry name" value="Serine/threonine-protein kinase PLK4"/>
    <property type="match status" value="1"/>
</dbReference>
<keyword evidence="10" id="KW-0832">Ubl conjugation</keyword>
<evidence type="ECO:0000256" key="13">
    <source>
        <dbReference type="ARBA" id="ARBA00030429"/>
    </source>
</evidence>
<dbReference type="InterPro" id="IPR000959">
    <property type="entry name" value="POLO_box_dom"/>
</dbReference>
<dbReference type="GO" id="GO:0005634">
    <property type="term" value="C:nucleus"/>
    <property type="evidence" value="ECO:0007669"/>
    <property type="project" value="TreeGrafter"/>
</dbReference>
<keyword evidence="11" id="KW-0206">Cytoskeleton</keyword>
<dbReference type="PROSITE" id="PS51985">
    <property type="entry name" value="CPB2"/>
    <property type="match status" value="1"/>
</dbReference>
<dbReference type="InterPro" id="IPR033696">
    <property type="entry name" value="POLO_box_Plk4_C"/>
</dbReference>
<dbReference type="Pfam" id="PF18190">
    <property type="entry name" value="Plk4_PB1"/>
    <property type="match status" value="1"/>
</dbReference>
<dbReference type="EMBL" id="OZ034832">
    <property type="protein sequence ID" value="CAL1689137.1"/>
    <property type="molecule type" value="Genomic_DNA"/>
</dbReference>
<evidence type="ECO:0000259" key="19">
    <source>
        <dbReference type="PROSITE" id="PS50011"/>
    </source>
</evidence>
<dbReference type="PROSITE" id="PS50011">
    <property type="entry name" value="PROTEIN_KINASE_DOM"/>
    <property type="match status" value="1"/>
</dbReference>
<dbReference type="PANTHER" id="PTHR24345:SF91">
    <property type="entry name" value="SERINE_THREONINE-PROTEIN KINASE PLK4"/>
    <property type="match status" value="1"/>
</dbReference>
<organism evidence="23 24">
    <name type="scientific">Lasius platythorax</name>
    <dbReference type="NCBI Taxonomy" id="488582"/>
    <lineage>
        <taxon>Eukaryota</taxon>
        <taxon>Metazoa</taxon>
        <taxon>Ecdysozoa</taxon>
        <taxon>Arthropoda</taxon>
        <taxon>Hexapoda</taxon>
        <taxon>Insecta</taxon>
        <taxon>Pterygota</taxon>
        <taxon>Neoptera</taxon>
        <taxon>Endopterygota</taxon>
        <taxon>Hymenoptera</taxon>
        <taxon>Apocrita</taxon>
        <taxon>Aculeata</taxon>
        <taxon>Formicoidea</taxon>
        <taxon>Formicidae</taxon>
        <taxon>Formicinae</taxon>
        <taxon>Lasius</taxon>
        <taxon>Lasius</taxon>
    </lineage>
</organism>
<evidence type="ECO:0000256" key="11">
    <source>
        <dbReference type="ARBA" id="ARBA00023212"/>
    </source>
</evidence>
<keyword evidence="5" id="KW-0723">Serine/threonine-protein kinase</keyword>
<evidence type="ECO:0000256" key="14">
    <source>
        <dbReference type="ARBA" id="ARBA00030924"/>
    </source>
</evidence>
<feature type="region of interest" description="Disordered" evidence="18">
    <location>
        <begin position="319"/>
        <end position="339"/>
    </location>
</feature>
<protein>
    <recommendedName>
        <fullName evidence="3">Serine/threonine-protein kinase PLK4</fullName>
        <ecNumber evidence="2">2.7.11.21</ecNumber>
    </recommendedName>
    <alternativeName>
        <fullName evidence="12">Polo-like kinase 4</fullName>
    </alternativeName>
    <alternativeName>
        <fullName evidence="13 14">Serine/threonine-protein kinase SAK</fullName>
    </alternativeName>
</protein>
<feature type="binding site" evidence="17">
    <location>
        <position position="62"/>
    </location>
    <ligand>
        <name>ATP</name>
        <dbReference type="ChEBI" id="CHEBI:30616"/>
    </ligand>
</feature>
<dbReference type="PROSITE" id="PS00109">
    <property type="entry name" value="PROTEIN_KINASE_TYR"/>
    <property type="match status" value="1"/>
</dbReference>
<dbReference type="InterPro" id="IPR033698">
    <property type="entry name" value="POLO_box_Plk4_2"/>
</dbReference>
<evidence type="ECO:0000259" key="22">
    <source>
        <dbReference type="PROSITE" id="PS51985"/>
    </source>
</evidence>
<evidence type="ECO:0000313" key="24">
    <source>
        <dbReference type="Proteomes" id="UP001497644"/>
    </source>
</evidence>
<dbReference type="InterPro" id="IPR008266">
    <property type="entry name" value="Tyr_kinase_AS"/>
</dbReference>
<dbReference type="Pfam" id="PF18409">
    <property type="entry name" value="Plk4_PB2"/>
    <property type="match status" value="1"/>
</dbReference>
<dbReference type="FunFam" id="3.30.200.20:FF:000042">
    <property type="entry name" value="Aurora kinase A"/>
    <property type="match status" value="1"/>
</dbReference>
<dbReference type="AlphaFoldDB" id="A0AAV2P9X0"/>